<protein>
    <submittedName>
        <fullName evidence="2">Uncharacterized protein</fullName>
    </submittedName>
</protein>
<proteinExistence type="predicted"/>
<sequence>MGNCISNALRSLTSGPSPLSQFSDGTVKETPPCYDKGAKLLGKSADALCKKDPPKLKEMDDELREILQGGDGAKIEDELRRYMSDHRYQTISFATITDGNVSEIRTITLPQEPKTGGLILNTFIGSSKDDCEFVQKKYTDPRDIKELAELLSQPNTQVEKQVEPEQELPPAHKPKAKKNPYDLLAGSTQSAKIPANNHTSIMILTQHHND</sequence>
<evidence type="ECO:0000313" key="2">
    <source>
        <dbReference type="EMBL" id="QGY32160.1"/>
    </source>
</evidence>
<organism evidence="2 3">
    <name type="scientific">Pantoea cypripedii</name>
    <name type="common">Pectobacterium cypripedii</name>
    <name type="synonym">Erwinia cypripedii</name>
    <dbReference type="NCBI Taxonomy" id="55209"/>
    <lineage>
        <taxon>Bacteria</taxon>
        <taxon>Pseudomonadati</taxon>
        <taxon>Pseudomonadota</taxon>
        <taxon>Gammaproteobacteria</taxon>
        <taxon>Enterobacterales</taxon>
        <taxon>Erwiniaceae</taxon>
        <taxon>Pantoea</taxon>
    </lineage>
</organism>
<dbReference type="Proteomes" id="UP000502005">
    <property type="component" value="Plasmid pNE1B"/>
</dbReference>
<keyword evidence="2" id="KW-0614">Plasmid</keyword>
<gene>
    <name evidence="2" type="ORF">CUN67_24515</name>
</gene>
<evidence type="ECO:0000256" key="1">
    <source>
        <dbReference type="SAM" id="MobiDB-lite"/>
    </source>
</evidence>
<reference evidence="2 3" key="1">
    <citation type="submission" date="2017-11" db="EMBL/GenBank/DDBJ databases">
        <title>Genome sequence of Pantoea cypripedii NE1.</title>
        <authorList>
            <person name="Nascimento F.X."/>
        </authorList>
    </citation>
    <scope>NUCLEOTIDE SEQUENCE [LARGE SCALE GENOMIC DNA]</scope>
    <source>
        <strain evidence="2 3">NE1</strain>
        <plasmid evidence="3">pne1b</plasmid>
    </source>
</reference>
<name>A0A6B9G9V6_PANCY</name>
<geneLocation type="plasmid" evidence="3">
    <name>pne1b</name>
</geneLocation>
<feature type="region of interest" description="Disordered" evidence="1">
    <location>
        <begin position="153"/>
        <end position="181"/>
    </location>
</feature>
<dbReference type="AlphaFoldDB" id="A0A6B9G9V6"/>
<dbReference type="EMBL" id="CP024770">
    <property type="protein sequence ID" value="QGY32160.1"/>
    <property type="molecule type" value="Genomic_DNA"/>
</dbReference>
<evidence type="ECO:0000313" key="3">
    <source>
        <dbReference type="Proteomes" id="UP000502005"/>
    </source>
</evidence>
<accession>A0A6B9G9V6</accession>